<evidence type="ECO:0000256" key="4">
    <source>
        <dbReference type="ARBA" id="ARBA00022737"/>
    </source>
</evidence>
<evidence type="ECO:0000256" key="6">
    <source>
        <dbReference type="ARBA" id="ARBA00022989"/>
    </source>
</evidence>
<protein>
    <submittedName>
        <fullName evidence="11">FT-interacting protein 1 isoform A</fullName>
    </submittedName>
</protein>
<dbReference type="InterPro" id="IPR035892">
    <property type="entry name" value="C2_domain_sf"/>
</dbReference>
<feature type="domain" description="C2" evidence="10">
    <location>
        <begin position="14"/>
        <end position="135"/>
    </location>
</feature>
<evidence type="ECO:0000256" key="3">
    <source>
        <dbReference type="ARBA" id="ARBA00022692"/>
    </source>
</evidence>
<dbReference type="Pfam" id="PF00168">
    <property type="entry name" value="C2"/>
    <property type="match status" value="4"/>
</dbReference>
<evidence type="ECO:0000256" key="8">
    <source>
        <dbReference type="SAM" id="MobiDB-lite"/>
    </source>
</evidence>
<evidence type="ECO:0000256" key="7">
    <source>
        <dbReference type="ARBA" id="ARBA00023136"/>
    </source>
</evidence>
<evidence type="ECO:0000256" key="5">
    <source>
        <dbReference type="ARBA" id="ARBA00022837"/>
    </source>
</evidence>
<organism evidence="11 12">
    <name type="scientific">Glycine soja</name>
    <name type="common">Wild soybean</name>
    <dbReference type="NCBI Taxonomy" id="3848"/>
    <lineage>
        <taxon>Eukaryota</taxon>
        <taxon>Viridiplantae</taxon>
        <taxon>Streptophyta</taxon>
        <taxon>Embryophyta</taxon>
        <taxon>Tracheophyta</taxon>
        <taxon>Spermatophyta</taxon>
        <taxon>Magnoliopsida</taxon>
        <taxon>eudicotyledons</taxon>
        <taxon>Gunneridae</taxon>
        <taxon>Pentapetalae</taxon>
        <taxon>rosids</taxon>
        <taxon>fabids</taxon>
        <taxon>Fabales</taxon>
        <taxon>Fabaceae</taxon>
        <taxon>Papilionoideae</taxon>
        <taxon>50 kb inversion clade</taxon>
        <taxon>NPAAA clade</taxon>
        <taxon>indigoferoid/millettioid clade</taxon>
        <taxon>Phaseoleae</taxon>
        <taxon>Glycine</taxon>
        <taxon>Glycine subgen. Soja</taxon>
    </lineage>
</organism>
<dbReference type="FunFam" id="2.60.40.150:FF:000090">
    <property type="entry name" value="C2 domain-containing protein"/>
    <property type="match status" value="1"/>
</dbReference>
<dbReference type="PANTHER" id="PTHR31425:SF21">
    <property type="entry name" value="CALCIUM-DEPENDENT LIPID-BINDING (CALB DOMAIN) FAMILY PROTEIN"/>
    <property type="match status" value="1"/>
</dbReference>
<dbReference type="PANTHER" id="PTHR31425">
    <property type="entry name" value="PHOSPHORIBOSYLANTHRANILATE TRANSFERASE ISOFORM 1"/>
    <property type="match status" value="1"/>
</dbReference>
<reference evidence="11 12" key="1">
    <citation type="submission" date="2018-09" db="EMBL/GenBank/DDBJ databases">
        <title>A high-quality reference genome of wild soybean provides a powerful tool to mine soybean genomes.</title>
        <authorList>
            <person name="Xie M."/>
            <person name="Chung C.Y.L."/>
            <person name="Li M.-W."/>
            <person name="Wong F.-L."/>
            <person name="Chan T.-F."/>
            <person name="Lam H.-M."/>
        </authorList>
    </citation>
    <scope>NUCLEOTIDE SEQUENCE [LARGE SCALE GENOMIC DNA]</scope>
    <source>
        <strain evidence="12">cv. W05</strain>
        <tissue evidence="11">Hypocotyl of etiolated seedlings</tissue>
    </source>
</reference>
<dbReference type="FunFam" id="2.60.40.150:FF:000128">
    <property type="entry name" value="C2 domain-containing protein"/>
    <property type="match status" value="1"/>
</dbReference>
<comment type="similarity">
    <text evidence="2">Belongs to the MCTP family.</text>
</comment>
<dbReference type="EMBL" id="QZWG01000018">
    <property type="protein sequence ID" value="RZB53531.1"/>
    <property type="molecule type" value="Genomic_DNA"/>
</dbReference>
<feature type="transmembrane region" description="Helical" evidence="9">
    <location>
        <begin position="987"/>
        <end position="1016"/>
    </location>
</feature>
<dbReference type="CDD" id="cd08379">
    <property type="entry name" value="C2D_MCTP_PRT_plant"/>
    <property type="match status" value="1"/>
</dbReference>
<dbReference type="CDD" id="cd04022">
    <property type="entry name" value="C2A_MCTP_PRT_plant"/>
    <property type="match status" value="1"/>
</dbReference>
<keyword evidence="12" id="KW-1185">Reference proteome</keyword>
<name>A0A445FXA8_GLYSO</name>
<dbReference type="CDD" id="cd04019">
    <property type="entry name" value="C2C_MCTP_PRT_plant"/>
    <property type="match status" value="1"/>
</dbReference>
<evidence type="ECO:0000259" key="10">
    <source>
        <dbReference type="PROSITE" id="PS50004"/>
    </source>
</evidence>
<dbReference type="Gene3D" id="2.60.40.150">
    <property type="entry name" value="C2 domain"/>
    <property type="match status" value="4"/>
</dbReference>
<sequence>MNNCDLFIYGTSISCLCQIFAGSYLLAMNNLKLGVEVASAHDLVPKDGQGSSSTYVELHFDGQRFRTTTKNKDLSPFWNESFYFTITDPSKLPSLTLEACIYHYNKDNGSNVLLGKVRLTGTSFVSYSDAVLLHYPLEKKNIFSRSKGEIGLKVFVTDDPSVRASNLLPAVESFFNTDQNENLTEYQTPPPVSFTNSIQNNMSRKKTEPRHTFHNIAKSSNEQKQQSKPAADAKPSVTFGIHEMKSSQAPPKVVQAFAGPQEFSVKETSPTLGGGKVVGGRVIRGSLPATSSSYDLVEPMQYIFVRVVKARDLPSMDMTGSLDPYVEVKVGNFKGITNHFEKNQNPEWNKVFAFAKDNQQSFILDVTVKDKDRISDDVVGTVRFYDLHDIPKRIPPDSPLAPQWYWIENKNGEKRGELMLAVWRGTQADEAFQDAWHSDAVVSPDGSTISNYAQIRSKVYMSPRLWYVRVKVLEAQDLVSSDKSKVPDVYVKVHIGNQITKTKPLRAMNPQWNHEALFVAAEPFEEPLVFTVEERVGGNKDETIGNVVIPLSRIEKRADDRPIRDNWYLLEKYMSSAMEEQAKKQEKEKEKDKFFSRIRVIAFLDGGYHVLDESTYYSSDLRPTSRQLWKKPIGVLELGILNADVLPVPTKNRDGRGTADTYCVAKYGHKWVRTRTIANNLNPMFHEQYTWEVYDIATVLTLGVFDNAQITNSSNGNKDSKIGKVRIRISTLEAGRVYTHSYPLLSVQNSGLKKNGDVHLAIRFSYTSMFDTMALYFKPHLPKMHYTKPLNIMDQERLRLQAVLIVASRLGRAEPPLRKEVVEYMSDSESHLWSMRRSKANFNRLKEVFSGLFAFGIWFGQIAKWKNTFVTVLLHILYLMFMCFPELILPTVFLYVFVIGMWKWRFRPRYPPHMDASLSCAHVTSPEDFDEEMDTFPTTKSMDIVRWRYDRLRSLAGKVQSVVGQIATQGERLHALINWRDPRATSIFMVFCLVTAIVLYVTPPKMLFILSGFYLMRHPKLRGKTPGAPVNFFRRLPSLTDSML</sequence>
<keyword evidence="6 9" id="KW-1133">Transmembrane helix</keyword>
<feature type="domain" description="C2" evidence="10">
    <location>
        <begin position="617"/>
        <end position="742"/>
    </location>
</feature>
<keyword evidence="7 9" id="KW-0472">Membrane</keyword>
<dbReference type="Pfam" id="PF08372">
    <property type="entry name" value="PRT_C"/>
    <property type="match status" value="1"/>
</dbReference>
<evidence type="ECO:0000256" key="2">
    <source>
        <dbReference type="ARBA" id="ARBA00007923"/>
    </source>
</evidence>
<feature type="compositionally biased region" description="Polar residues" evidence="8">
    <location>
        <begin position="182"/>
        <end position="202"/>
    </location>
</feature>
<dbReference type="InterPro" id="IPR047255">
    <property type="entry name" value="C2D_MCTP_PRT_plant"/>
</dbReference>
<evidence type="ECO:0000313" key="12">
    <source>
        <dbReference type="Proteomes" id="UP000289340"/>
    </source>
</evidence>
<dbReference type="InterPro" id="IPR000008">
    <property type="entry name" value="C2_dom"/>
</dbReference>
<comment type="subcellular location">
    <subcellularLocation>
        <location evidence="1">Membrane</location>
        <topology evidence="1">Multi-pass membrane protein</topology>
    </subcellularLocation>
</comment>
<dbReference type="SUPFAM" id="SSF49562">
    <property type="entry name" value="C2 domain (Calcium/lipid-binding domain, CaLB)"/>
    <property type="match status" value="4"/>
</dbReference>
<feature type="domain" description="C2" evidence="10">
    <location>
        <begin position="284"/>
        <end position="405"/>
    </location>
</feature>
<dbReference type="CDD" id="cd08378">
    <property type="entry name" value="C2B_MCTP_PRT_plant"/>
    <property type="match status" value="1"/>
</dbReference>
<keyword evidence="3 9" id="KW-0812">Transmembrane</keyword>
<evidence type="ECO:0000256" key="9">
    <source>
        <dbReference type="SAM" id="Phobius"/>
    </source>
</evidence>
<dbReference type="GO" id="GO:0016020">
    <property type="term" value="C:membrane"/>
    <property type="evidence" value="ECO:0007669"/>
    <property type="project" value="UniProtKB-SubCell"/>
</dbReference>
<comment type="caution">
    <text evidence="11">The sequence shown here is derived from an EMBL/GenBank/DDBJ whole genome shotgun (WGS) entry which is preliminary data.</text>
</comment>
<evidence type="ECO:0000256" key="1">
    <source>
        <dbReference type="ARBA" id="ARBA00004141"/>
    </source>
</evidence>
<gene>
    <name evidence="11" type="ORF">D0Y65_049461</name>
</gene>
<feature type="transmembrane region" description="Helical" evidence="9">
    <location>
        <begin position="875"/>
        <end position="899"/>
    </location>
</feature>
<dbReference type="InterPro" id="IPR047258">
    <property type="entry name" value="C2C_MCTP_PRT_plant"/>
</dbReference>
<dbReference type="SMART" id="SM00239">
    <property type="entry name" value="C2"/>
    <property type="match status" value="4"/>
</dbReference>
<feature type="domain" description="C2" evidence="10">
    <location>
        <begin position="449"/>
        <end position="568"/>
    </location>
</feature>
<dbReference type="AlphaFoldDB" id="A0A445FXA8"/>
<keyword evidence="4" id="KW-0677">Repeat</keyword>
<keyword evidence="5" id="KW-0106">Calcium</keyword>
<dbReference type="PROSITE" id="PS50004">
    <property type="entry name" value="C2"/>
    <property type="match status" value="4"/>
</dbReference>
<dbReference type="Proteomes" id="UP000289340">
    <property type="component" value="Chromosome 18"/>
</dbReference>
<proteinExistence type="inferred from homology"/>
<dbReference type="InterPro" id="IPR047257">
    <property type="entry name" value="C2B_MCTP_PRT_plant"/>
</dbReference>
<evidence type="ECO:0000313" key="11">
    <source>
        <dbReference type="EMBL" id="RZB53531.1"/>
    </source>
</evidence>
<accession>A0A445FXA8</accession>
<feature type="region of interest" description="Disordered" evidence="8">
    <location>
        <begin position="182"/>
        <end position="210"/>
    </location>
</feature>
<dbReference type="InterPro" id="IPR013583">
    <property type="entry name" value="MCTP_C"/>
</dbReference>
<dbReference type="InterPro" id="IPR047259">
    <property type="entry name" value="QUIRKY-like"/>
</dbReference>